<keyword evidence="4 13" id="KW-0716">Sensory transduction</keyword>
<evidence type="ECO:0000313" key="15">
    <source>
        <dbReference type="Ensembl" id="ENSVKKP00000016357.1"/>
    </source>
</evidence>
<keyword evidence="3 13" id="KW-1003">Cell membrane</keyword>
<dbReference type="Proteomes" id="UP000694545">
    <property type="component" value="Unplaced"/>
</dbReference>
<evidence type="ECO:0000256" key="2">
    <source>
        <dbReference type="ARBA" id="ARBA00004651"/>
    </source>
</evidence>
<feature type="transmembrane region" description="Helical" evidence="13">
    <location>
        <begin position="96"/>
        <end position="118"/>
    </location>
</feature>
<feature type="transmembrane region" description="Helical" evidence="13">
    <location>
        <begin position="139"/>
        <end position="164"/>
    </location>
</feature>
<dbReference type="InterPro" id="IPR050516">
    <property type="entry name" value="Olfactory_GPCR"/>
</dbReference>
<keyword evidence="11 12" id="KW-0807">Transducer</keyword>
<evidence type="ECO:0000259" key="14">
    <source>
        <dbReference type="PROSITE" id="PS50262"/>
    </source>
</evidence>
<evidence type="ECO:0000256" key="6">
    <source>
        <dbReference type="ARBA" id="ARBA00022725"/>
    </source>
</evidence>
<keyword evidence="5 12" id="KW-0812">Transmembrane</keyword>
<evidence type="ECO:0000256" key="4">
    <source>
        <dbReference type="ARBA" id="ARBA00022606"/>
    </source>
</evidence>
<name>A0A8D2L438_VARKO</name>
<dbReference type="PANTHER" id="PTHR26452">
    <property type="entry name" value="OLFACTORY RECEPTOR"/>
    <property type="match status" value="1"/>
</dbReference>
<evidence type="ECO:0000313" key="16">
    <source>
        <dbReference type="Proteomes" id="UP000694545"/>
    </source>
</evidence>
<dbReference type="OMA" id="TIMDSIA"/>
<dbReference type="Pfam" id="PF13853">
    <property type="entry name" value="7tm_4"/>
    <property type="match status" value="1"/>
</dbReference>
<dbReference type="Ensembl" id="ENSVKKT00000016754.1">
    <property type="protein sequence ID" value="ENSVKKP00000016357.1"/>
    <property type="gene ID" value="ENSVKKG00000011161.1"/>
</dbReference>
<evidence type="ECO:0000256" key="12">
    <source>
        <dbReference type="RuleBase" id="RU000688"/>
    </source>
</evidence>
<gene>
    <name evidence="15" type="primary">LOC123020182</name>
</gene>
<evidence type="ECO:0000256" key="1">
    <source>
        <dbReference type="ARBA" id="ARBA00002936"/>
    </source>
</evidence>
<comment type="subcellular location">
    <subcellularLocation>
        <location evidence="2 13">Cell membrane</location>
        <topology evidence="2 13">Multi-pass membrane protein</topology>
    </subcellularLocation>
</comment>
<keyword evidence="7 13" id="KW-1133">Transmembrane helix</keyword>
<accession>A0A8D2L438</accession>
<organism evidence="15 16">
    <name type="scientific">Varanus komodoensis</name>
    <name type="common">Komodo dragon</name>
    <dbReference type="NCBI Taxonomy" id="61221"/>
    <lineage>
        <taxon>Eukaryota</taxon>
        <taxon>Metazoa</taxon>
        <taxon>Chordata</taxon>
        <taxon>Craniata</taxon>
        <taxon>Vertebrata</taxon>
        <taxon>Euteleostomi</taxon>
        <taxon>Lepidosauria</taxon>
        <taxon>Squamata</taxon>
        <taxon>Bifurcata</taxon>
        <taxon>Unidentata</taxon>
        <taxon>Episquamata</taxon>
        <taxon>Toxicofera</taxon>
        <taxon>Anguimorpha</taxon>
        <taxon>Paleoanguimorpha</taxon>
        <taxon>Varanoidea</taxon>
        <taxon>Varanidae</taxon>
        <taxon>Varanus</taxon>
    </lineage>
</organism>
<dbReference type="GO" id="GO:0004930">
    <property type="term" value="F:G protein-coupled receptor activity"/>
    <property type="evidence" value="ECO:0007669"/>
    <property type="project" value="UniProtKB-KW"/>
</dbReference>
<comment type="function">
    <text evidence="1">Odorant receptor.</text>
</comment>
<evidence type="ECO:0000256" key="7">
    <source>
        <dbReference type="ARBA" id="ARBA00022989"/>
    </source>
</evidence>
<keyword evidence="6 13" id="KW-0552">Olfaction</keyword>
<dbReference type="KEGG" id="vko:123020182"/>
<dbReference type="InterPro" id="IPR000725">
    <property type="entry name" value="Olfact_rcpt"/>
</dbReference>
<feature type="transmembrane region" description="Helical" evidence="13">
    <location>
        <begin position="197"/>
        <end position="218"/>
    </location>
</feature>
<feature type="transmembrane region" description="Helical" evidence="13">
    <location>
        <begin position="57"/>
        <end position="76"/>
    </location>
</feature>
<dbReference type="GeneID" id="123020182"/>
<dbReference type="AlphaFoldDB" id="A0A8D2L438"/>
<dbReference type="PROSITE" id="PS50262">
    <property type="entry name" value="G_PROTEIN_RECEP_F1_2"/>
    <property type="match status" value="1"/>
</dbReference>
<reference evidence="15" key="2">
    <citation type="submission" date="2025-09" db="UniProtKB">
        <authorList>
            <consortium name="Ensembl"/>
        </authorList>
    </citation>
    <scope>IDENTIFICATION</scope>
</reference>
<dbReference type="Gene3D" id="1.20.1070.10">
    <property type="entry name" value="Rhodopsin 7-helix transmembrane proteins"/>
    <property type="match status" value="1"/>
</dbReference>
<feature type="transmembrane region" description="Helical" evidence="13">
    <location>
        <begin position="269"/>
        <end position="289"/>
    </location>
</feature>
<reference evidence="15" key="1">
    <citation type="submission" date="2025-08" db="UniProtKB">
        <authorList>
            <consortium name="Ensembl"/>
        </authorList>
    </citation>
    <scope>IDENTIFICATION</scope>
</reference>
<evidence type="ECO:0000256" key="13">
    <source>
        <dbReference type="RuleBase" id="RU363047"/>
    </source>
</evidence>
<keyword evidence="16" id="KW-1185">Reference proteome</keyword>
<dbReference type="CDD" id="cd15227">
    <property type="entry name" value="7tmA_OR14-like"/>
    <property type="match status" value="1"/>
</dbReference>
<evidence type="ECO:0000256" key="8">
    <source>
        <dbReference type="ARBA" id="ARBA00023040"/>
    </source>
</evidence>
<dbReference type="PRINTS" id="PR00245">
    <property type="entry name" value="OLFACTORYR"/>
</dbReference>
<dbReference type="OrthoDB" id="6151005at2759"/>
<keyword evidence="9 13" id="KW-0472">Membrane</keyword>
<dbReference type="FunFam" id="1.20.1070.10:FF:000037">
    <property type="entry name" value="Olfactory receptor"/>
    <property type="match status" value="1"/>
</dbReference>
<dbReference type="GO" id="GO:0004984">
    <property type="term" value="F:olfactory receptor activity"/>
    <property type="evidence" value="ECO:0007669"/>
    <property type="project" value="InterPro"/>
</dbReference>
<dbReference type="PROSITE" id="PS00237">
    <property type="entry name" value="G_PROTEIN_RECEP_F1_1"/>
    <property type="match status" value="1"/>
</dbReference>
<evidence type="ECO:0000256" key="10">
    <source>
        <dbReference type="ARBA" id="ARBA00023170"/>
    </source>
</evidence>
<proteinExistence type="inferred from homology"/>
<dbReference type="PRINTS" id="PR00237">
    <property type="entry name" value="GPCRRHODOPSN"/>
</dbReference>
<keyword evidence="8 12" id="KW-0297">G-protein coupled receptor</keyword>
<feature type="transmembrane region" description="Helical" evidence="13">
    <location>
        <begin position="239"/>
        <end position="257"/>
    </location>
</feature>
<feature type="domain" description="G-protein coupled receptors family 1 profile" evidence="14">
    <location>
        <begin position="39"/>
        <end position="287"/>
    </location>
</feature>
<dbReference type="GO" id="GO:0005886">
    <property type="term" value="C:plasma membrane"/>
    <property type="evidence" value="ECO:0007669"/>
    <property type="project" value="UniProtKB-SubCell"/>
</dbReference>
<dbReference type="InterPro" id="IPR017452">
    <property type="entry name" value="GPCR_Rhodpsn_7TM"/>
</dbReference>
<evidence type="ECO:0000256" key="9">
    <source>
        <dbReference type="ARBA" id="ARBA00023136"/>
    </source>
</evidence>
<dbReference type="RefSeq" id="XP_044279546.1">
    <property type="nucleotide sequence ID" value="XM_044423611.1"/>
</dbReference>
<evidence type="ECO:0000256" key="11">
    <source>
        <dbReference type="ARBA" id="ARBA00023224"/>
    </source>
</evidence>
<evidence type="ECO:0000256" key="5">
    <source>
        <dbReference type="ARBA" id="ARBA00022692"/>
    </source>
</evidence>
<sequence length="317" mass="35771">MANQSAISEFLLKDFSQLKELQILHFLFFLILYLATVTGNLLIICTIRFDHKLHTPMYIFLMNLAIQDLGSVSVIIPKSVANSLMHTRHISYCGCAAQVLLSLFFIFSDFFLLTVMAYDRYVAICSPLQYEMLVNKHTCVQILAGVWSAGLFLAVLHTGITFAIPFCSNVIDQFFCEIPQLLKLSCSNSTAVETGAIVLSVIIESACFIFIIITYVYIFSTVLRMPSAQRRQKAFSTCIPHLTVIAILLFTVWFAYLSPVYNTLPYMDTLFAVIYSVIPPLLNPVIYSLRNQEIQAALSNLLGLKKYPKTPFFGFLL</sequence>
<dbReference type="SUPFAM" id="SSF81321">
    <property type="entry name" value="Family A G protein-coupled receptor-like"/>
    <property type="match status" value="1"/>
</dbReference>
<evidence type="ECO:0000256" key="3">
    <source>
        <dbReference type="ARBA" id="ARBA00022475"/>
    </source>
</evidence>
<comment type="similarity">
    <text evidence="12">Belongs to the G-protein coupled receptor 1 family.</text>
</comment>
<feature type="transmembrane region" description="Helical" evidence="13">
    <location>
        <begin position="23"/>
        <end position="45"/>
    </location>
</feature>
<dbReference type="InterPro" id="IPR000276">
    <property type="entry name" value="GPCR_Rhodpsn"/>
</dbReference>
<keyword evidence="10 12" id="KW-0675">Receptor</keyword>
<protein>
    <recommendedName>
        <fullName evidence="13">Olfactory receptor</fullName>
    </recommendedName>
</protein>